<comment type="caution">
    <text evidence="11">The sequence shown here is derived from an EMBL/GenBank/DDBJ whole genome shotgun (WGS) entry which is preliminary data.</text>
</comment>
<protein>
    <recommendedName>
        <fullName evidence="10">Polymerase nucleotidyl transferase domain-containing protein</fullName>
    </recommendedName>
</protein>
<sequence>MTLQDVMELAKQLSPMDKKCLVEQLSSEVNPEEVKPKTLEEIKAILILYKPFLIERFKILELGLFGSYVRGEQTKDSDVDILVEFSQVPTLFDLVEIEYLISDKLGLPVDLIDKKSLKAALREQILNETVYL</sequence>
<comment type="similarity">
    <text evidence="9">Belongs to the MntA antitoxin family.</text>
</comment>
<dbReference type="InterPro" id="IPR002934">
    <property type="entry name" value="Polymerase_NTP_transf_dom"/>
</dbReference>
<dbReference type="Pfam" id="PF01909">
    <property type="entry name" value="NTP_transf_2"/>
    <property type="match status" value="1"/>
</dbReference>
<evidence type="ECO:0000256" key="8">
    <source>
        <dbReference type="ARBA" id="ARBA00022842"/>
    </source>
</evidence>
<proteinExistence type="inferred from homology"/>
<comment type="cofactor">
    <cofactor evidence="1">
        <name>Mg(2+)</name>
        <dbReference type="ChEBI" id="CHEBI:18420"/>
    </cofactor>
</comment>
<evidence type="ECO:0000256" key="9">
    <source>
        <dbReference type="ARBA" id="ARBA00038276"/>
    </source>
</evidence>
<keyword evidence="3" id="KW-0808">Transferase</keyword>
<keyword evidence="5" id="KW-0479">Metal-binding</keyword>
<dbReference type="EMBL" id="BEYQ01000008">
    <property type="protein sequence ID" value="GBD53702.1"/>
    <property type="molecule type" value="Genomic_DNA"/>
</dbReference>
<dbReference type="GO" id="GO:0016779">
    <property type="term" value="F:nucleotidyltransferase activity"/>
    <property type="evidence" value="ECO:0007669"/>
    <property type="project" value="UniProtKB-KW"/>
</dbReference>
<keyword evidence="6" id="KW-0547">Nucleotide-binding</keyword>
<dbReference type="Gene3D" id="3.30.460.10">
    <property type="entry name" value="Beta Polymerase, domain 2"/>
    <property type="match status" value="1"/>
</dbReference>
<keyword evidence="7" id="KW-0067">ATP-binding</keyword>
<evidence type="ECO:0000256" key="7">
    <source>
        <dbReference type="ARBA" id="ARBA00022840"/>
    </source>
</evidence>
<evidence type="ECO:0000313" key="11">
    <source>
        <dbReference type="EMBL" id="GBD53702.1"/>
    </source>
</evidence>
<organism evidence="11 12">
    <name type="scientific">Microcystis aeruginosa NIES-298</name>
    <dbReference type="NCBI Taxonomy" id="449468"/>
    <lineage>
        <taxon>Bacteria</taxon>
        <taxon>Bacillati</taxon>
        <taxon>Cyanobacteriota</taxon>
        <taxon>Cyanophyceae</taxon>
        <taxon>Oscillatoriophycideae</taxon>
        <taxon>Chroococcales</taxon>
        <taxon>Microcystaceae</taxon>
        <taxon>Microcystis</taxon>
    </lineage>
</organism>
<keyword evidence="8" id="KW-0460">Magnesium</keyword>
<evidence type="ECO:0000256" key="3">
    <source>
        <dbReference type="ARBA" id="ARBA00022679"/>
    </source>
</evidence>
<keyword evidence="4" id="KW-0548">Nucleotidyltransferase</keyword>
<dbReference type="RefSeq" id="WP_103112578.1">
    <property type="nucleotide sequence ID" value="NZ_BEIU01000012.1"/>
</dbReference>
<accession>A0A2H6BU58</accession>
<dbReference type="InterPro" id="IPR043519">
    <property type="entry name" value="NT_sf"/>
</dbReference>
<dbReference type="AlphaFoldDB" id="A0A2H6BU58"/>
<dbReference type="GO" id="GO:0046872">
    <property type="term" value="F:metal ion binding"/>
    <property type="evidence" value="ECO:0007669"/>
    <property type="project" value="UniProtKB-KW"/>
</dbReference>
<evidence type="ECO:0000256" key="6">
    <source>
        <dbReference type="ARBA" id="ARBA00022741"/>
    </source>
</evidence>
<evidence type="ECO:0000256" key="4">
    <source>
        <dbReference type="ARBA" id="ARBA00022695"/>
    </source>
</evidence>
<evidence type="ECO:0000256" key="5">
    <source>
        <dbReference type="ARBA" id="ARBA00022723"/>
    </source>
</evidence>
<dbReference type="GO" id="GO:0005524">
    <property type="term" value="F:ATP binding"/>
    <property type="evidence" value="ECO:0007669"/>
    <property type="project" value="UniProtKB-KW"/>
</dbReference>
<name>A0A2H6BU58_MICAE</name>
<dbReference type="InterPro" id="IPR052038">
    <property type="entry name" value="Type-VII_TA_antitoxin"/>
</dbReference>
<evidence type="ECO:0000313" key="12">
    <source>
        <dbReference type="Proteomes" id="UP000236321"/>
    </source>
</evidence>
<dbReference type="SUPFAM" id="SSF81301">
    <property type="entry name" value="Nucleotidyltransferase"/>
    <property type="match status" value="1"/>
</dbReference>
<keyword evidence="2" id="KW-1277">Toxin-antitoxin system</keyword>
<dbReference type="PANTHER" id="PTHR33571">
    <property type="entry name" value="SSL8005 PROTEIN"/>
    <property type="match status" value="1"/>
</dbReference>
<dbReference type="Proteomes" id="UP000236321">
    <property type="component" value="Unassembled WGS sequence"/>
</dbReference>
<evidence type="ECO:0000259" key="10">
    <source>
        <dbReference type="Pfam" id="PF01909"/>
    </source>
</evidence>
<gene>
    <name evidence="11" type="ORF">BGM30_27950</name>
</gene>
<feature type="domain" description="Polymerase nucleotidyl transferase" evidence="10">
    <location>
        <begin position="51"/>
        <end position="132"/>
    </location>
</feature>
<reference evidence="12" key="1">
    <citation type="submission" date="2017-12" db="EMBL/GenBank/DDBJ databases">
        <title>Improved Draft Genome Sequence of Microcystis aeruginosa NIES-298, a Microcystin-Producing Cyanobacterium from Lake Kasumigaura, Japan.</title>
        <authorList>
            <person name="Yamaguchi H."/>
            <person name="Suzuki S."/>
            <person name="Kawachi M."/>
        </authorList>
    </citation>
    <scope>NUCLEOTIDE SEQUENCE [LARGE SCALE GENOMIC DNA]</scope>
    <source>
        <strain evidence="12">NIES-298</strain>
    </source>
</reference>
<dbReference type="PANTHER" id="PTHR33571:SF14">
    <property type="entry name" value="PROTEIN ADENYLYLTRANSFERASE MJ0435-RELATED"/>
    <property type="match status" value="1"/>
</dbReference>
<evidence type="ECO:0000256" key="1">
    <source>
        <dbReference type="ARBA" id="ARBA00001946"/>
    </source>
</evidence>
<evidence type="ECO:0000256" key="2">
    <source>
        <dbReference type="ARBA" id="ARBA00022649"/>
    </source>
</evidence>
<dbReference type="CDD" id="cd05403">
    <property type="entry name" value="NT_KNTase_like"/>
    <property type="match status" value="1"/>
</dbReference>